<evidence type="ECO:0000259" key="4">
    <source>
        <dbReference type="PROSITE" id="PS50937"/>
    </source>
</evidence>
<proteinExistence type="predicted"/>
<organism evidence="5 6">
    <name type="scientific">Phreatobacter stygius</name>
    <dbReference type="NCBI Taxonomy" id="1940610"/>
    <lineage>
        <taxon>Bacteria</taxon>
        <taxon>Pseudomonadati</taxon>
        <taxon>Pseudomonadota</taxon>
        <taxon>Alphaproteobacteria</taxon>
        <taxon>Hyphomicrobiales</taxon>
        <taxon>Phreatobacteraceae</taxon>
        <taxon>Phreatobacter</taxon>
    </lineage>
</organism>
<dbReference type="Proteomes" id="UP000298781">
    <property type="component" value="Chromosome"/>
</dbReference>
<evidence type="ECO:0000313" key="5">
    <source>
        <dbReference type="EMBL" id="QCI66764.1"/>
    </source>
</evidence>
<dbReference type="GO" id="GO:0003677">
    <property type="term" value="F:DNA binding"/>
    <property type="evidence" value="ECO:0007669"/>
    <property type="project" value="UniProtKB-KW"/>
</dbReference>
<dbReference type="SMART" id="SM00422">
    <property type="entry name" value="HTH_MERR"/>
    <property type="match status" value="1"/>
</dbReference>
<sequence>MTEKIRTAGLTIGVLARRAATKVPTIRYYETIGLMPEPFRSEGNQRLYDPRHASRLLFIRHARELGFPIDAIRSLLDLADQPERPCEDADRLASEQLEAVRRRIVRLRALESELQRMIESCRRGRAAECRVIETLGNHDLCADDHPGDGESPITR</sequence>
<dbReference type="SUPFAM" id="SSF46955">
    <property type="entry name" value="Putative DNA-binding domain"/>
    <property type="match status" value="1"/>
</dbReference>
<dbReference type="KEGG" id="pstg:E8M01_22490"/>
<dbReference type="PROSITE" id="PS50937">
    <property type="entry name" value="HTH_MERR_2"/>
    <property type="match status" value="1"/>
</dbReference>
<dbReference type="InterPro" id="IPR009061">
    <property type="entry name" value="DNA-bd_dom_put_sf"/>
</dbReference>
<dbReference type="InterPro" id="IPR000551">
    <property type="entry name" value="MerR-type_HTH_dom"/>
</dbReference>
<dbReference type="InterPro" id="IPR015358">
    <property type="entry name" value="Tscrpt_reg_MerR_DNA-bd"/>
</dbReference>
<keyword evidence="6" id="KW-1185">Reference proteome</keyword>
<reference evidence="5 6" key="1">
    <citation type="submission" date="2019-04" db="EMBL/GenBank/DDBJ databases">
        <title>Phreatobacter aquaticus sp. nov.</title>
        <authorList>
            <person name="Choi A."/>
        </authorList>
    </citation>
    <scope>NUCLEOTIDE SEQUENCE [LARGE SCALE GENOMIC DNA]</scope>
    <source>
        <strain evidence="5 6">KCTC 52518</strain>
    </source>
</reference>
<dbReference type="CDD" id="cd04785">
    <property type="entry name" value="HTH_CadR-PbrR-like"/>
    <property type="match status" value="1"/>
</dbReference>
<gene>
    <name evidence="5" type="ORF">E8M01_22490</name>
</gene>
<name>A0A4D7AZ75_9HYPH</name>
<dbReference type="EMBL" id="CP039690">
    <property type="protein sequence ID" value="QCI66764.1"/>
    <property type="molecule type" value="Genomic_DNA"/>
</dbReference>
<dbReference type="OrthoDB" id="9802944at2"/>
<protein>
    <submittedName>
        <fullName evidence="5">MerR family transcriptional regulator</fullName>
    </submittedName>
</protein>
<dbReference type="PANTHER" id="PTHR30204">
    <property type="entry name" value="REDOX-CYCLING DRUG-SENSING TRANSCRIPTIONAL ACTIVATOR SOXR"/>
    <property type="match status" value="1"/>
</dbReference>
<dbReference type="RefSeq" id="WP_136962203.1">
    <property type="nucleotide sequence ID" value="NZ_CP039690.1"/>
</dbReference>
<keyword evidence="3" id="KW-0804">Transcription</keyword>
<dbReference type="PRINTS" id="PR00040">
    <property type="entry name" value="HTHMERR"/>
</dbReference>
<dbReference type="Pfam" id="PF09278">
    <property type="entry name" value="MerR-DNA-bind"/>
    <property type="match status" value="1"/>
</dbReference>
<evidence type="ECO:0000313" key="6">
    <source>
        <dbReference type="Proteomes" id="UP000298781"/>
    </source>
</evidence>
<evidence type="ECO:0000256" key="2">
    <source>
        <dbReference type="ARBA" id="ARBA00023125"/>
    </source>
</evidence>
<evidence type="ECO:0000256" key="3">
    <source>
        <dbReference type="ARBA" id="ARBA00023163"/>
    </source>
</evidence>
<evidence type="ECO:0000256" key="1">
    <source>
        <dbReference type="ARBA" id="ARBA00023015"/>
    </source>
</evidence>
<dbReference type="InterPro" id="IPR047057">
    <property type="entry name" value="MerR_fam"/>
</dbReference>
<accession>A0A4D7AZ75</accession>
<dbReference type="GO" id="GO:0003700">
    <property type="term" value="F:DNA-binding transcription factor activity"/>
    <property type="evidence" value="ECO:0007669"/>
    <property type="project" value="InterPro"/>
</dbReference>
<dbReference type="Gene3D" id="1.10.1660.10">
    <property type="match status" value="1"/>
</dbReference>
<dbReference type="Pfam" id="PF00376">
    <property type="entry name" value="MerR"/>
    <property type="match status" value="1"/>
</dbReference>
<dbReference type="PANTHER" id="PTHR30204:SF92">
    <property type="entry name" value="HTH-TYPE TRANSCRIPTIONAL REGULATOR ZNTR"/>
    <property type="match status" value="1"/>
</dbReference>
<keyword evidence="1" id="KW-0805">Transcription regulation</keyword>
<dbReference type="AlphaFoldDB" id="A0A4D7AZ75"/>
<feature type="domain" description="HTH merR-type" evidence="4">
    <location>
        <begin position="9"/>
        <end position="78"/>
    </location>
</feature>
<keyword evidence="2" id="KW-0238">DNA-binding</keyword>